<name>A0A1I0GJY9_THASX</name>
<dbReference type="Proteomes" id="UP000199308">
    <property type="component" value="Unassembled WGS sequence"/>
</dbReference>
<dbReference type="EMBL" id="FOHK01000012">
    <property type="protein sequence ID" value="SET71349.1"/>
    <property type="molecule type" value="Genomic_DNA"/>
</dbReference>
<protein>
    <submittedName>
        <fullName evidence="1">Uncharacterized protein</fullName>
    </submittedName>
</protein>
<evidence type="ECO:0000313" key="2">
    <source>
        <dbReference type="Proteomes" id="UP000199308"/>
    </source>
</evidence>
<organism evidence="1 2">
    <name type="scientific">Thalassotalea agarivorans</name>
    <name type="common">Thalassomonas agarivorans</name>
    <dbReference type="NCBI Taxonomy" id="349064"/>
    <lineage>
        <taxon>Bacteria</taxon>
        <taxon>Pseudomonadati</taxon>
        <taxon>Pseudomonadota</taxon>
        <taxon>Gammaproteobacteria</taxon>
        <taxon>Alteromonadales</taxon>
        <taxon>Colwelliaceae</taxon>
        <taxon>Thalassotalea</taxon>
    </lineage>
</organism>
<evidence type="ECO:0000313" key="1">
    <source>
        <dbReference type="EMBL" id="SET71349.1"/>
    </source>
</evidence>
<sequence>MYAISEIMYFNTRILIVGTKLRMRGKDDVFENWEDCEDMQAIKQAIHMRINPKIPVLPLQYSPAFDLIIDEGKSLTWLANTSKQAKPYFKKLLRQWQDIGSAIQALLSNSS</sequence>
<dbReference type="AlphaFoldDB" id="A0A1I0GJY9"/>
<gene>
    <name evidence="1" type="ORF">SAMN05660429_02475</name>
</gene>
<reference evidence="1 2" key="1">
    <citation type="submission" date="2016-10" db="EMBL/GenBank/DDBJ databases">
        <authorList>
            <person name="de Groot N.N."/>
        </authorList>
    </citation>
    <scope>NUCLEOTIDE SEQUENCE [LARGE SCALE GENOMIC DNA]</scope>
    <source>
        <strain evidence="1 2">DSM 19706</strain>
    </source>
</reference>
<accession>A0A1I0GJY9</accession>
<proteinExistence type="predicted"/>
<keyword evidence="2" id="KW-1185">Reference proteome</keyword>